<reference evidence="3" key="2">
    <citation type="submission" date="2012-11" db="EMBL/GenBank/DDBJ databases">
        <authorList>
            <person name="Kuo A."/>
            <person name="Curtis B.A."/>
            <person name="Tanifuji G."/>
            <person name="Burki F."/>
            <person name="Gruber A."/>
            <person name="Irimia M."/>
            <person name="Maruyama S."/>
            <person name="Arias M.C."/>
            <person name="Ball S.G."/>
            <person name="Gile G.H."/>
            <person name="Hirakawa Y."/>
            <person name="Hopkins J.F."/>
            <person name="Rensing S.A."/>
            <person name="Schmutz J."/>
            <person name="Symeonidi A."/>
            <person name="Elias M."/>
            <person name="Eveleigh R.J."/>
            <person name="Herman E.K."/>
            <person name="Klute M.J."/>
            <person name="Nakayama T."/>
            <person name="Obornik M."/>
            <person name="Reyes-Prieto A."/>
            <person name="Armbrust E.V."/>
            <person name="Aves S.J."/>
            <person name="Beiko R.G."/>
            <person name="Coutinho P."/>
            <person name="Dacks J.B."/>
            <person name="Durnford D.G."/>
            <person name="Fast N.M."/>
            <person name="Green B.R."/>
            <person name="Grisdale C."/>
            <person name="Hempe F."/>
            <person name="Henrissat B."/>
            <person name="Hoppner M.P."/>
            <person name="Ishida K.-I."/>
            <person name="Kim E."/>
            <person name="Koreny L."/>
            <person name="Kroth P.G."/>
            <person name="Liu Y."/>
            <person name="Malik S.-B."/>
            <person name="Maier U.G."/>
            <person name="McRose D."/>
            <person name="Mock T."/>
            <person name="Neilson J.A."/>
            <person name="Onodera N.T."/>
            <person name="Poole A.M."/>
            <person name="Pritham E.J."/>
            <person name="Richards T.A."/>
            <person name="Rocap G."/>
            <person name="Roy S.W."/>
            <person name="Sarai C."/>
            <person name="Schaack S."/>
            <person name="Shirato S."/>
            <person name="Slamovits C.H."/>
            <person name="Spencer D.F."/>
            <person name="Suzuki S."/>
            <person name="Worden A.Z."/>
            <person name="Zauner S."/>
            <person name="Barry K."/>
            <person name="Bell C."/>
            <person name="Bharti A.K."/>
            <person name="Crow J.A."/>
            <person name="Grimwood J."/>
            <person name="Kramer R."/>
            <person name="Lindquist E."/>
            <person name="Lucas S."/>
            <person name="Salamov A."/>
            <person name="McFadden G.I."/>
            <person name="Lane C.E."/>
            <person name="Keeling P.J."/>
            <person name="Gray M.W."/>
            <person name="Grigoriev I.V."/>
            <person name="Archibald J.M."/>
        </authorList>
    </citation>
    <scope>NUCLEOTIDE SEQUENCE</scope>
    <source>
        <strain evidence="3">CCMP2712</strain>
    </source>
</reference>
<reference evidence="1 3" key="1">
    <citation type="journal article" date="2012" name="Nature">
        <title>Algal genomes reveal evolutionary mosaicism and the fate of nucleomorphs.</title>
        <authorList>
            <consortium name="DOE Joint Genome Institute"/>
            <person name="Curtis B.A."/>
            <person name="Tanifuji G."/>
            <person name="Burki F."/>
            <person name="Gruber A."/>
            <person name="Irimia M."/>
            <person name="Maruyama S."/>
            <person name="Arias M.C."/>
            <person name="Ball S.G."/>
            <person name="Gile G.H."/>
            <person name="Hirakawa Y."/>
            <person name="Hopkins J.F."/>
            <person name="Kuo A."/>
            <person name="Rensing S.A."/>
            <person name="Schmutz J."/>
            <person name="Symeonidi A."/>
            <person name="Elias M."/>
            <person name="Eveleigh R.J."/>
            <person name="Herman E.K."/>
            <person name="Klute M.J."/>
            <person name="Nakayama T."/>
            <person name="Obornik M."/>
            <person name="Reyes-Prieto A."/>
            <person name="Armbrust E.V."/>
            <person name="Aves S.J."/>
            <person name="Beiko R.G."/>
            <person name="Coutinho P."/>
            <person name="Dacks J.B."/>
            <person name="Durnford D.G."/>
            <person name="Fast N.M."/>
            <person name="Green B.R."/>
            <person name="Grisdale C.J."/>
            <person name="Hempel F."/>
            <person name="Henrissat B."/>
            <person name="Hoppner M.P."/>
            <person name="Ishida K."/>
            <person name="Kim E."/>
            <person name="Koreny L."/>
            <person name="Kroth P.G."/>
            <person name="Liu Y."/>
            <person name="Malik S.B."/>
            <person name="Maier U.G."/>
            <person name="McRose D."/>
            <person name="Mock T."/>
            <person name="Neilson J.A."/>
            <person name="Onodera N.T."/>
            <person name="Poole A.M."/>
            <person name="Pritham E.J."/>
            <person name="Richards T.A."/>
            <person name="Rocap G."/>
            <person name="Roy S.W."/>
            <person name="Sarai C."/>
            <person name="Schaack S."/>
            <person name="Shirato S."/>
            <person name="Slamovits C.H."/>
            <person name="Spencer D.F."/>
            <person name="Suzuki S."/>
            <person name="Worden A.Z."/>
            <person name="Zauner S."/>
            <person name="Barry K."/>
            <person name="Bell C."/>
            <person name="Bharti A.K."/>
            <person name="Crow J.A."/>
            <person name="Grimwood J."/>
            <person name="Kramer R."/>
            <person name="Lindquist E."/>
            <person name="Lucas S."/>
            <person name="Salamov A."/>
            <person name="McFadden G.I."/>
            <person name="Lane C.E."/>
            <person name="Keeling P.J."/>
            <person name="Gray M.W."/>
            <person name="Grigoriev I.V."/>
            <person name="Archibald J.M."/>
        </authorList>
    </citation>
    <scope>NUCLEOTIDE SEQUENCE</scope>
    <source>
        <strain evidence="1 3">CCMP2712</strain>
    </source>
</reference>
<evidence type="ECO:0000313" key="3">
    <source>
        <dbReference type="Proteomes" id="UP000011087"/>
    </source>
</evidence>
<dbReference type="PaxDb" id="55529-EKX48794"/>
<evidence type="ECO:0000313" key="1">
    <source>
        <dbReference type="EMBL" id="EKX48794.1"/>
    </source>
</evidence>
<dbReference type="KEGG" id="gtt:GUITHDRAFT_136462"/>
<dbReference type="EnsemblProtists" id="EKX48794">
    <property type="protein sequence ID" value="EKX48794"/>
    <property type="gene ID" value="GUITHDRAFT_136462"/>
</dbReference>
<organism evidence="1">
    <name type="scientific">Guillardia theta (strain CCMP2712)</name>
    <name type="common">Cryptophyte</name>
    <dbReference type="NCBI Taxonomy" id="905079"/>
    <lineage>
        <taxon>Eukaryota</taxon>
        <taxon>Cryptophyceae</taxon>
        <taxon>Pyrenomonadales</taxon>
        <taxon>Geminigeraceae</taxon>
        <taxon>Guillardia</taxon>
    </lineage>
</organism>
<reference evidence="2" key="3">
    <citation type="submission" date="2016-03" db="UniProtKB">
        <authorList>
            <consortium name="EnsemblProtists"/>
        </authorList>
    </citation>
    <scope>IDENTIFICATION</scope>
</reference>
<dbReference type="AlphaFoldDB" id="L1JKY9"/>
<name>L1JKY9_GUITC</name>
<dbReference type="HOGENOM" id="CLU_1491769_0_0_1"/>
<accession>L1JKY9</accession>
<evidence type="ECO:0000313" key="2">
    <source>
        <dbReference type="EnsemblProtists" id="EKX48794"/>
    </source>
</evidence>
<gene>
    <name evidence="1" type="ORF">GUITHDRAFT_136462</name>
</gene>
<dbReference type="Proteomes" id="UP000011087">
    <property type="component" value="Unassembled WGS sequence"/>
</dbReference>
<protein>
    <submittedName>
        <fullName evidence="1 2">Uncharacterized protein</fullName>
    </submittedName>
</protein>
<proteinExistence type="predicted"/>
<keyword evidence="3" id="KW-1185">Reference proteome</keyword>
<sequence length="181" mass="20677">MQTVHSCIACKHFKNDSFLSVCDRGINRRVAGRQTNFGMVSRDIGMRQWHQKEMVRLELRRNKIACQDSDGLSLQIPYRPLTGGSTYGIPLPYLWVYTQPSRFEDRPLALEQWNGKMRLETSDLPKISPPRTIEQYCQSRRSRGGPPGNTPQVQPELIAVPKNSKFPAINMNVSEGLYRVA</sequence>
<dbReference type="RefSeq" id="XP_005835774.1">
    <property type="nucleotide sequence ID" value="XM_005835717.1"/>
</dbReference>
<dbReference type="EMBL" id="JH992984">
    <property type="protein sequence ID" value="EKX48794.1"/>
    <property type="molecule type" value="Genomic_DNA"/>
</dbReference>
<dbReference type="GeneID" id="17305470"/>